<reference key="1">
    <citation type="journal article" date="1994" name="Mol. Reprod. Dev.">
        <title>Lipovitellin 2 beta is the 31 kD Ni(2+)-binding protein (pNiXb) in Xenopus oocytes and embryos.</title>
        <authorList>
            <person name="Grbac-Ivankovic S."/>
            <person name="Antonijczuk K."/>
            <person name="Varghese A.H."/>
            <person name="Plowman M.C."/>
            <person name="Antonijczuk A."/>
            <person name="Korza G."/>
            <person name="Ozols J."/>
            <person name="Sunderman F.W. Jr"/>
        </authorList>
    </citation>
    <scope>PROTEIN SEQUENCE</scope>
</reference>
<keyword id="KW-0903">Direct protein sequencing</keyword>
<evidence type="ECO:0000256" key="1">
    <source>
        <dbReference type="SAM" id="MobiDB-lite"/>
    </source>
</evidence>
<feature type="compositionally biased region" description="Basic and acidic residues" evidence="1">
    <location>
        <begin position="9"/>
        <end position="20"/>
    </location>
</feature>
<sequence>NFRRTARTKGTEHRGSRLSS</sequence>
<feature type="region of interest" description="Disordered" evidence="1">
    <location>
        <begin position="1"/>
        <end position="20"/>
    </location>
</feature>
<proteinExistence type="evidence at protein level"/>
<protein>
    <submittedName>
        <fullName>NI(2+)-binding protein, PNIXB</fullName>
    </submittedName>
</protein>
<organism>
    <name type="scientific">Xenopus laevis</name>
    <name type="common">African clawed frog</name>
    <dbReference type="NCBI Taxonomy" id="8355"/>
    <lineage>
        <taxon>Eukaryota</taxon>
        <taxon>Metazoa</taxon>
        <taxon>Chordata</taxon>
        <taxon>Craniata</taxon>
        <taxon>Vertebrata</taxon>
        <taxon>Euteleostomi</taxon>
        <taxon>Amphibia</taxon>
        <taxon>Batrachia</taxon>
        <taxon>Anura</taxon>
        <taxon>Pipoidea</taxon>
        <taxon>Pipidae</taxon>
        <taxon>Xenopodinae</taxon>
        <taxon>Xenopus</taxon>
        <taxon>Xenopus</taxon>
    </lineage>
</organism>
<accession>Q9PRV5</accession>
<name>Q9PRV5_XENLA</name>
<dbReference type="AlphaFoldDB" id="Q9PRV5"/>